<dbReference type="InterPro" id="IPR027113">
    <property type="entry name" value="Transc_fact_NFYB/HAP3"/>
</dbReference>
<dbReference type="PANTHER" id="PTHR11064">
    <property type="entry name" value="CCAAT-BINDING TRANSCRIPTION FACTOR-RELATED"/>
    <property type="match status" value="1"/>
</dbReference>
<dbReference type="Proteomes" id="UP001229421">
    <property type="component" value="Unassembled WGS sequence"/>
</dbReference>
<dbReference type="GO" id="GO:0046982">
    <property type="term" value="F:protein heterodimerization activity"/>
    <property type="evidence" value="ECO:0007669"/>
    <property type="project" value="InterPro"/>
</dbReference>
<dbReference type="GO" id="GO:0000978">
    <property type="term" value="F:RNA polymerase II cis-regulatory region sequence-specific DNA binding"/>
    <property type="evidence" value="ECO:0007669"/>
    <property type="project" value="TreeGrafter"/>
</dbReference>
<feature type="region of interest" description="Disordered" evidence="5">
    <location>
        <begin position="118"/>
        <end position="138"/>
    </location>
</feature>
<organism evidence="7 8">
    <name type="scientific">Tagetes erecta</name>
    <name type="common">African marigold</name>
    <dbReference type="NCBI Taxonomy" id="13708"/>
    <lineage>
        <taxon>Eukaryota</taxon>
        <taxon>Viridiplantae</taxon>
        <taxon>Streptophyta</taxon>
        <taxon>Embryophyta</taxon>
        <taxon>Tracheophyta</taxon>
        <taxon>Spermatophyta</taxon>
        <taxon>Magnoliopsida</taxon>
        <taxon>eudicotyledons</taxon>
        <taxon>Gunneridae</taxon>
        <taxon>Pentapetalae</taxon>
        <taxon>asterids</taxon>
        <taxon>campanulids</taxon>
        <taxon>Asterales</taxon>
        <taxon>Asteraceae</taxon>
        <taxon>Asteroideae</taxon>
        <taxon>Heliantheae alliance</taxon>
        <taxon>Tageteae</taxon>
        <taxon>Tagetes</taxon>
    </lineage>
</organism>
<evidence type="ECO:0000313" key="7">
    <source>
        <dbReference type="EMBL" id="KAK1440260.1"/>
    </source>
</evidence>
<evidence type="ECO:0000313" key="8">
    <source>
        <dbReference type="Proteomes" id="UP001229421"/>
    </source>
</evidence>
<dbReference type="EMBL" id="JAUHHV010000001">
    <property type="protein sequence ID" value="KAK1440260.1"/>
    <property type="molecule type" value="Genomic_DNA"/>
</dbReference>
<dbReference type="GO" id="GO:0001228">
    <property type="term" value="F:DNA-binding transcription activator activity, RNA polymerase II-specific"/>
    <property type="evidence" value="ECO:0007669"/>
    <property type="project" value="InterPro"/>
</dbReference>
<evidence type="ECO:0000259" key="6">
    <source>
        <dbReference type="Pfam" id="PF00808"/>
    </source>
</evidence>
<accession>A0AAD8LMT0</accession>
<gene>
    <name evidence="7" type="ORF">QVD17_06085</name>
</gene>
<dbReference type="InterPro" id="IPR009072">
    <property type="entry name" value="Histone-fold"/>
</dbReference>
<dbReference type="PANTHER" id="PTHR11064:SF9">
    <property type="entry name" value="NUCLEAR TRANSCRIPTION FACTOR Y SUBUNIT BETA"/>
    <property type="match status" value="1"/>
</dbReference>
<keyword evidence="2" id="KW-0805">Transcription regulation</keyword>
<name>A0AAD8LMT0_TARER</name>
<dbReference type="GO" id="GO:0016602">
    <property type="term" value="C:CCAAT-binding factor complex"/>
    <property type="evidence" value="ECO:0007669"/>
    <property type="project" value="InterPro"/>
</dbReference>
<feature type="domain" description="Transcription factor CBF/NF-Y/archaeal histone" evidence="6">
    <location>
        <begin position="20"/>
        <end position="83"/>
    </location>
</feature>
<comment type="caution">
    <text evidence="7">The sequence shown here is derived from an EMBL/GenBank/DDBJ whole genome shotgun (WGS) entry which is preliminary data.</text>
</comment>
<evidence type="ECO:0000256" key="3">
    <source>
        <dbReference type="ARBA" id="ARBA00023125"/>
    </source>
</evidence>
<evidence type="ECO:0000256" key="2">
    <source>
        <dbReference type="ARBA" id="ARBA00023015"/>
    </source>
</evidence>
<keyword evidence="8" id="KW-1185">Reference proteome</keyword>
<feature type="region of interest" description="Disordered" evidence="5">
    <location>
        <begin position="163"/>
        <end position="192"/>
    </location>
</feature>
<evidence type="ECO:0000256" key="1">
    <source>
        <dbReference type="ARBA" id="ARBA00009053"/>
    </source>
</evidence>
<keyword evidence="3" id="KW-0238">DNA-binding</keyword>
<comment type="similarity">
    <text evidence="1">Belongs to the NFYB/HAP3 subunit family.</text>
</comment>
<dbReference type="AlphaFoldDB" id="A0AAD8LMT0"/>
<keyword evidence="4" id="KW-0804">Transcription</keyword>
<dbReference type="CDD" id="cd22907">
    <property type="entry name" value="HFD_NFYB"/>
    <property type="match status" value="1"/>
</dbReference>
<dbReference type="Gene3D" id="1.10.20.10">
    <property type="entry name" value="Histone, subunit A"/>
    <property type="match status" value="1"/>
</dbReference>
<protein>
    <recommendedName>
        <fullName evidence="6">Transcription factor CBF/NF-Y/archaeal histone domain-containing protein</fullName>
    </recommendedName>
</protein>
<evidence type="ECO:0000256" key="5">
    <source>
        <dbReference type="SAM" id="MobiDB-lite"/>
    </source>
</evidence>
<evidence type="ECO:0000256" key="4">
    <source>
        <dbReference type="ARBA" id="ARBA00023163"/>
    </source>
</evidence>
<sequence>MRIVSKYDFDTKSLRSGELIPENWVASVMQRVVPPNARINNESLEFMQQCVAEFITLINTEAVDTSRKDKRARIISEDIIQALTDMGFDNYVPFLNAYKTRYRELQQQHQIINDVDATPPPPPMPLHEEHHPTSGIGMPPPPPQVFIPVSPPTIYEELPHEVAVRMPPPPPQLQDETNSFVESVIRDSDDPW</sequence>
<dbReference type="Pfam" id="PF00808">
    <property type="entry name" value="CBFD_NFYB_HMF"/>
    <property type="match status" value="1"/>
</dbReference>
<dbReference type="InterPro" id="IPR003958">
    <property type="entry name" value="CBFA_NFYB_domain"/>
</dbReference>
<proteinExistence type="inferred from homology"/>
<reference evidence="7" key="1">
    <citation type="journal article" date="2023" name="bioRxiv">
        <title>Improved chromosome-level genome assembly for marigold (Tagetes erecta).</title>
        <authorList>
            <person name="Jiang F."/>
            <person name="Yuan L."/>
            <person name="Wang S."/>
            <person name="Wang H."/>
            <person name="Xu D."/>
            <person name="Wang A."/>
            <person name="Fan W."/>
        </authorList>
    </citation>
    <scope>NUCLEOTIDE SEQUENCE</scope>
    <source>
        <strain evidence="7">WSJ</strain>
        <tissue evidence="7">Leaf</tissue>
    </source>
</reference>
<dbReference type="SUPFAM" id="SSF47113">
    <property type="entry name" value="Histone-fold"/>
    <property type="match status" value="1"/>
</dbReference>